<dbReference type="STRING" id="174720.A0A0N5B393"/>
<evidence type="ECO:0000256" key="16">
    <source>
        <dbReference type="ARBA" id="ARBA00033465"/>
    </source>
</evidence>
<keyword evidence="9" id="KW-0862">Zinc</keyword>
<evidence type="ECO:0000259" key="20">
    <source>
        <dbReference type="PROSITE" id="PS50198"/>
    </source>
</evidence>
<keyword evidence="7" id="KW-0479">Metal-binding</keyword>
<dbReference type="Proteomes" id="UP000046392">
    <property type="component" value="Unplaced"/>
</dbReference>
<evidence type="ECO:0000256" key="1">
    <source>
        <dbReference type="ARBA" id="ARBA00004186"/>
    </source>
</evidence>
<evidence type="ECO:0000256" key="14">
    <source>
        <dbReference type="ARBA" id="ARBA00030737"/>
    </source>
</evidence>
<keyword evidence="18" id="KW-0175">Coiled coil</keyword>
<evidence type="ECO:0000256" key="13">
    <source>
        <dbReference type="ARBA" id="ARBA00023242"/>
    </source>
</evidence>
<dbReference type="PANTHER" id="PTHR12805:SF0">
    <property type="entry name" value="DNA_RNA-BINDING PROTEIN KIN17"/>
    <property type="match status" value="1"/>
</dbReference>
<dbReference type="GO" id="GO:0008270">
    <property type="term" value="F:zinc ion binding"/>
    <property type="evidence" value="ECO:0007669"/>
    <property type="project" value="UniProtKB-KW"/>
</dbReference>
<dbReference type="WBParaSite" id="SPAL_0000054500.1">
    <property type="protein sequence ID" value="SPAL_0000054500.1"/>
    <property type="gene ID" value="SPAL_0000054500"/>
</dbReference>
<comment type="subcellular location">
    <subcellularLocation>
        <location evidence="1">Cytoplasm</location>
        <location evidence="1">Cytoskeleton</location>
        <location evidence="1">Spindle</location>
    </subcellularLocation>
    <subcellularLocation>
        <location evidence="2">Nucleus</location>
        <location evidence="2">Nucleolus</location>
    </subcellularLocation>
</comment>
<dbReference type="AlphaFoldDB" id="A0A0N5B393"/>
<comment type="similarity">
    <text evidence="3">Belongs to the KIN17 family.</text>
</comment>
<name>A0A0N5B393_STREA</name>
<keyword evidence="12 17" id="KW-0413">Isomerase</keyword>
<evidence type="ECO:0000256" key="9">
    <source>
        <dbReference type="ARBA" id="ARBA00022833"/>
    </source>
</evidence>
<evidence type="ECO:0000313" key="22">
    <source>
        <dbReference type="WBParaSite" id="SPAL_0000054500.1"/>
    </source>
</evidence>
<evidence type="ECO:0000256" key="8">
    <source>
        <dbReference type="ARBA" id="ARBA00022771"/>
    </source>
</evidence>
<keyword evidence="21" id="KW-1185">Reference proteome</keyword>
<dbReference type="GO" id="GO:0003755">
    <property type="term" value="F:peptidyl-prolyl cis-trans isomerase activity"/>
    <property type="evidence" value="ECO:0007669"/>
    <property type="project" value="UniProtKB-KW"/>
</dbReference>
<evidence type="ECO:0000256" key="3">
    <source>
        <dbReference type="ARBA" id="ARBA00008517"/>
    </source>
</evidence>
<accession>A0A0N5B393</accession>
<dbReference type="InterPro" id="IPR056767">
    <property type="entry name" value="C2H2-Znf_KIN17"/>
</dbReference>
<keyword evidence="10" id="KW-0238">DNA-binding</keyword>
<evidence type="ECO:0000256" key="2">
    <source>
        <dbReference type="ARBA" id="ARBA00004604"/>
    </source>
</evidence>
<dbReference type="PROSITE" id="PS50198">
    <property type="entry name" value="PPIC_PPIASE_2"/>
    <property type="match status" value="1"/>
</dbReference>
<evidence type="ECO:0000256" key="19">
    <source>
        <dbReference type="SAM" id="MobiDB-lite"/>
    </source>
</evidence>
<feature type="compositionally biased region" description="Basic residues" evidence="19">
    <location>
        <begin position="261"/>
        <end position="276"/>
    </location>
</feature>
<evidence type="ECO:0000256" key="15">
    <source>
        <dbReference type="ARBA" id="ARBA00031249"/>
    </source>
</evidence>
<feature type="region of interest" description="Disordered" evidence="19">
    <location>
        <begin position="226"/>
        <end position="297"/>
    </location>
</feature>
<reference evidence="22" key="1">
    <citation type="submission" date="2017-02" db="UniProtKB">
        <authorList>
            <consortium name="WormBaseParasite"/>
        </authorList>
    </citation>
    <scope>IDENTIFICATION</scope>
</reference>
<dbReference type="GO" id="GO:0006260">
    <property type="term" value="P:DNA replication"/>
    <property type="evidence" value="ECO:0007669"/>
    <property type="project" value="TreeGrafter"/>
</dbReference>
<dbReference type="InterPro" id="IPR037321">
    <property type="entry name" value="KIN17-like"/>
</dbReference>
<evidence type="ECO:0000256" key="11">
    <source>
        <dbReference type="ARBA" id="ARBA00023212"/>
    </source>
</evidence>
<keyword evidence="13" id="KW-0539">Nucleus</keyword>
<evidence type="ECO:0000256" key="5">
    <source>
        <dbReference type="ARBA" id="ARBA00019953"/>
    </source>
</evidence>
<organism evidence="21 22">
    <name type="scientific">Strongyloides papillosus</name>
    <name type="common">Intestinal threadworm</name>
    <dbReference type="NCBI Taxonomy" id="174720"/>
    <lineage>
        <taxon>Eukaryota</taxon>
        <taxon>Metazoa</taxon>
        <taxon>Ecdysozoa</taxon>
        <taxon>Nematoda</taxon>
        <taxon>Chromadorea</taxon>
        <taxon>Rhabditida</taxon>
        <taxon>Tylenchina</taxon>
        <taxon>Panagrolaimomorpha</taxon>
        <taxon>Strongyloidoidea</taxon>
        <taxon>Strongyloididae</taxon>
        <taxon>Strongyloides</taxon>
    </lineage>
</organism>
<evidence type="ECO:0000256" key="10">
    <source>
        <dbReference type="ARBA" id="ARBA00023125"/>
    </source>
</evidence>
<dbReference type="InterPro" id="IPR019447">
    <property type="entry name" value="DNA/RNA-bd_Kin17_WH-like_dom"/>
</dbReference>
<keyword evidence="8" id="KW-0863">Zinc-finger</keyword>
<evidence type="ECO:0000256" key="4">
    <source>
        <dbReference type="ARBA" id="ARBA00010242"/>
    </source>
</evidence>
<keyword evidence="17" id="KW-0697">Rotamase</keyword>
<proteinExistence type="inferred from homology"/>
<dbReference type="SUPFAM" id="SSF57667">
    <property type="entry name" value="beta-beta-alpha zinc fingers"/>
    <property type="match status" value="1"/>
</dbReference>
<evidence type="ECO:0000256" key="12">
    <source>
        <dbReference type="ARBA" id="ARBA00023235"/>
    </source>
</evidence>
<dbReference type="GO" id="GO:0005819">
    <property type="term" value="C:spindle"/>
    <property type="evidence" value="ECO:0007669"/>
    <property type="project" value="UniProtKB-SubCell"/>
</dbReference>
<dbReference type="Pfam" id="PF13616">
    <property type="entry name" value="Rotamase_3"/>
    <property type="match status" value="1"/>
</dbReference>
<dbReference type="GO" id="GO:0006974">
    <property type="term" value="P:DNA damage response"/>
    <property type="evidence" value="ECO:0007669"/>
    <property type="project" value="TreeGrafter"/>
</dbReference>
<dbReference type="FunFam" id="1.10.10.2030:FF:000001">
    <property type="entry name" value="DNA/RNA-binding protein KIN17, putative"/>
    <property type="match status" value="1"/>
</dbReference>
<evidence type="ECO:0000256" key="17">
    <source>
        <dbReference type="PROSITE-ProRule" id="PRU00278"/>
    </source>
</evidence>
<dbReference type="GO" id="GO:0005730">
    <property type="term" value="C:nucleolus"/>
    <property type="evidence" value="ECO:0007669"/>
    <property type="project" value="UniProtKB-SubCell"/>
</dbReference>
<dbReference type="InterPro" id="IPR038254">
    <property type="entry name" value="KIN17_WH-like_sf"/>
</dbReference>
<feature type="domain" description="PpiC" evidence="20">
    <location>
        <begin position="295"/>
        <end position="389"/>
    </location>
</feature>
<evidence type="ECO:0000313" key="21">
    <source>
        <dbReference type="Proteomes" id="UP000046392"/>
    </source>
</evidence>
<keyword evidence="6" id="KW-0963">Cytoplasm</keyword>
<dbReference type="InterPro" id="IPR000297">
    <property type="entry name" value="PPIase_PpiC"/>
</dbReference>
<feature type="coiled-coil region" evidence="18">
    <location>
        <begin position="152"/>
        <end position="197"/>
    </location>
</feature>
<dbReference type="Pfam" id="PF10357">
    <property type="entry name" value="WH_KIN17"/>
    <property type="match status" value="1"/>
</dbReference>
<dbReference type="InterPro" id="IPR036236">
    <property type="entry name" value="Znf_C2H2_sf"/>
</dbReference>
<dbReference type="FunFam" id="3.10.50.40:FF:000015">
    <property type="entry name" value="Peptidyl-prolyl cis-trans isomerase"/>
    <property type="match status" value="1"/>
</dbReference>
<dbReference type="InterPro" id="IPR046357">
    <property type="entry name" value="PPIase_dom_sf"/>
</dbReference>
<dbReference type="Pfam" id="PF25095">
    <property type="entry name" value="C2H2-zf_KIN17"/>
    <property type="match status" value="1"/>
</dbReference>
<evidence type="ECO:0000256" key="18">
    <source>
        <dbReference type="SAM" id="Coils"/>
    </source>
</evidence>
<comment type="similarity">
    <text evidence="4">Belongs to the PpiC/parvulin rotamase family. PIN4 subfamily.</text>
</comment>
<dbReference type="GO" id="GO:0003690">
    <property type="term" value="F:double-stranded DNA binding"/>
    <property type="evidence" value="ECO:0007669"/>
    <property type="project" value="TreeGrafter"/>
</dbReference>
<evidence type="ECO:0000256" key="7">
    <source>
        <dbReference type="ARBA" id="ARBA00022723"/>
    </source>
</evidence>
<evidence type="ECO:0000256" key="6">
    <source>
        <dbReference type="ARBA" id="ARBA00022490"/>
    </source>
</evidence>
<protein>
    <recommendedName>
        <fullName evidence="5">Peptidyl-prolyl cis-trans isomerase NIMA-interacting 4</fullName>
    </recommendedName>
    <alternativeName>
        <fullName evidence="14">Parvulin-14</fullName>
    </alternativeName>
    <alternativeName>
        <fullName evidence="16">Peptidyl-prolyl cis-trans isomerase Pin4</fullName>
    </alternativeName>
    <alternativeName>
        <fullName evidence="15">Rotamase Pin4</fullName>
    </alternativeName>
</protein>
<sequence length="391" mass="44794">MGKHDGGQRMHKAVKTKGLQKLKWFCQMCQKQCRDQHGFKCHLTSEAHQRQLLLFAENSNEYMREFNKEFETAFLKILKSTYGTKRVRANDVYQDYIRDKQNVHMNATSWHTLTGFIHYLSKTGKARIDENEKGWWIQYIDQEAELRKKKVLEKAKIEKDDEERERELFLKRAEREKEELKEKLEKDKEEEKKEFSKPEGEILKFSLSLKPSSSKEIPKVKPPVADVFASSSSKSKKSSSSSSSTTKRSAFEEIMEIEAQKKRKKVMPPKNAKGKAKSSSGSGEATESKKEAKGGTAVKVRHILCEKQSKILEALEKLESGMKFNEVAAQYSEDKARSGGDLGWMTRGSMVGPFQDAAFALTKSTVDKPIYTNPPVKTKFGYHIIMIEGKK</sequence>
<dbReference type="Gene3D" id="3.10.50.40">
    <property type="match status" value="1"/>
</dbReference>
<dbReference type="PANTHER" id="PTHR12805">
    <property type="entry name" value="KIN17 KIN, ANTIGENIC DETERMINANT OF RECA PROTEIN HOMOLOG"/>
    <property type="match status" value="1"/>
</dbReference>
<dbReference type="SMART" id="SM01253">
    <property type="entry name" value="Kin17_mid"/>
    <property type="match status" value="1"/>
</dbReference>
<keyword evidence="11" id="KW-0206">Cytoskeleton</keyword>
<feature type="compositionally biased region" description="Low complexity" evidence="19">
    <location>
        <begin position="230"/>
        <end position="244"/>
    </location>
</feature>
<dbReference type="Gene3D" id="1.10.10.2030">
    <property type="entry name" value="DNA/RNA-binding protein Kin17, conserved domain"/>
    <property type="match status" value="1"/>
</dbReference>
<dbReference type="SUPFAM" id="SSF54534">
    <property type="entry name" value="FKBP-like"/>
    <property type="match status" value="1"/>
</dbReference>